<reference evidence="7 8" key="1">
    <citation type="submission" date="2023-08" db="EMBL/GenBank/DDBJ databases">
        <title>Phytohabitans sansha sp. nov., isolated from marine sediment.</title>
        <authorList>
            <person name="Zhao Y."/>
            <person name="Yi K."/>
        </authorList>
    </citation>
    <scope>NUCLEOTIDE SEQUENCE [LARGE SCALE GENOMIC DNA]</scope>
    <source>
        <strain evidence="7 8">ZYX-F-186</strain>
    </source>
</reference>
<dbReference type="Gene3D" id="1.20.1720.10">
    <property type="entry name" value="Multidrug resistance protein D"/>
    <property type="match status" value="1"/>
</dbReference>
<keyword evidence="2 6" id="KW-0812">Transmembrane</keyword>
<accession>A0ABU0ZVE1</accession>
<protein>
    <submittedName>
        <fullName evidence="7">MFS transporter</fullName>
    </submittedName>
</protein>
<dbReference type="Proteomes" id="UP001230908">
    <property type="component" value="Unassembled WGS sequence"/>
</dbReference>
<dbReference type="SUPFAM" id="SSF103473">
    <property type="entry name" value="MFS general substrate transporter"/>
    <property type="match status" value="1"/>
</dbReference>
<dbReference type="InterPro" id="IPR011701">
    <property type="entry name" value="MFS"/>
</dbReference>
<name>A0ABU0ZVE1_9ACTN</name>
<feature type="transmembrane region" description="Helical" evidence="6">
    <location>
        <begin position="183"/>
        <end position="202"/>
    </location>
</feature>
<dbReference type="EMBL" id="JAVHUY010000067">
    <property type="protein sequence ID" value="MDQ7911006.1"/>
    <property type="molecule type" value="Genomic_DNA"/>
</dbReference>
<comment type="caution">
    <text evidence="7">The sequence shown here is derived from an EMBL/GenBank/DDBJ whole genome shotgun (WGS) entry which is preliminary data.</text>
</comment>
<feature type="transmembrane region" description="Helical" evidence="6">
    <location>
        <begin position="223"/>
        <end position="250"/>
    </location>
</feature>
<keyword evidence="8" id="KW-1185">Reference proteome</keyword>
<keyword evidence="4 6" id="KW-0472">Membrane</keyword>
<evidence type="ECO:0000256" key="3">
    <source>
        <dbReference type="ARBA" id="ARBA00022989"/>
    </source>
</evidence>
<dbReference type="RefSeq" id="WP_308718240.1">
    <property type="nucleotide sequence ID" value="NZ_JAVHUY010000067.1"/>
</dbReference>
<feature type="transmembrane region" description="Helical" evidence="6">
    <location>
        <begin position="97"/>
        <end position="116"/>
    </location>
</feature>
<evidence type="ECO:0000256" key="6">
    <source>
        <dbReference type="SAM" id="Phobius"/>
    </source>
</evidence>
<proteinExistence type="predicted"/>
<feature type="transmembrane region" description="Helical" evidence="6">
    <location>
        <begin position="156"/>
        <end position="177"/>
    </location>
</feature>
<sequence length="289" mass="29174">MIGVWLAACHTGRPDNTTDRARGRDRLGAPRELGARGVSGDGVGCPEPLACAAAPSMALLVAFRAIQGIGGAGLIVTAVSTLGVLFDKAELIRRQIWLTATTAVAALAGPPAGGYLSELAGWPSIFLVNVPICGLALAIGCQGLPGRAGTARLRGFDVAGAMLLLVATSCAVVLGSFEPLASSPVVAPAILALAAVAAIAFVRRERRAADPLIPPAIFATPGLARSITVTAIGGIALFGTFTFVPLAVIAGTGYGISTVSTLLVALTAGQLTVTAAFSIVVRRFLRMAP</sequence>
<dbReference type="Pfam" id="PF07690">
    <property type="entry name" value="MFS_1"/>
    <property type="match status" value="1"/>
</dbReference>
<gene>
    <name evidence="7" type="ORF">RB614_41615</name>
</gene>
<evidence type="ECO:0000256" key="4">
    <source>
        <dbReference type="ARBA" id="ARBA00023136"/>
    </source>
</evidence>
<feature type="compositionally biased region" description="Basic and acidic residues" evidence="5">
    <location>
        <begin position="15"/>
        <end position="29"/>
    </location>
</feature>
<organism evidence="7 8">
    <name type="scientific">Phytohabitans maris</name>
    <dbReference type="NCBI Taxonomy" id="3071409"/>
    <lineage>
        <taxon>Bacteria</taxon>
        <taxon>Bacillati</taxon>
        <taxon>Actinomycetota</taxon>
        <taxon>Actinomycetes</taxon>
        <taxon>Micromonosporales</taxon>
        <taxon>Micromonosporaceae</taxon>
    </lineage>
</organism>
<evidence type="ECO:0000256" key="5">
    <source>
        <dbReference type="SAM" id="MobiDB-lite"/>
    </source>
</evidence>
<dbReference type="PANTHER" id="PTHR23501">
    <property type="entry name" value="MAJOR FACILITATOR SUPERFAMILY"/>
    <property type="match status" value="1"/>
</dbReference>
<feature type="transmembrane region" description="Helical" evidence="6">
    <location>
        <begin position="122"/>
        <end position="144"/>
    </location>
</feature>
<evidence type="ECO:0000313" key="8">
    <source>
        <dbReference type="Proteomes" id="UP001230908"/>
    </source>
</evidence>
<dbReference type="PANTHER" id="PTHR23501:SF197">
    <property type="entry name" value="COMD"/>
    <property type="match status" value="1"/>
</dbReference>
<evidence type="ECO:0000313" key="7">
    <source>
        <dbReference type="EMBL" id="MDQ7911006.1"/>
    </source>
</evidence>
<keyword evidence="3 6" id="KW-1133">Transmembrane helix</keyword>
<evidence type="ECO:0000256" key="2">
    <source>
        <dbReference type="ARBA" id="ARBA00022692"/>
    </source>
</evidence>
<feature type="transmembrane region" description="Helical" evidence="6">
    <location>
        <begin position="262"/>
        <end position="281"/>
    </location>
</feature>
<feature type="transmembrane region" description="Helical" evidence="6">
    <location>
        <begin position="65"/>
        <end position="85"/>
    </location>
</feature>
<comment type="subcellular location">
    <subcellularLocation>
        <location evidence="1">Membrane</location>
        <topology evidence="1">Multi-pass membrane protein</topology>
    </subcellularLocation>
</comment>
<dbReference type="InterPro" id="IPR036259">
    <property type="entry name" value="MFS_trans_sf"/>
</dbReference>
<feature type="region of interest" description="Disordered" evidence="5">
    <location>
        <begin position="15"/>
        <end position="35"/>
    </location>
</feature>
<evidence type="ECO:0000256" key="1">
    <source>
        <dbReference type="ARBA" id="ARBA00004141"/>
    </source>
</evidence>